<dbReference type="AlphaFoldDB" id="A0A086AH94"/>
<dbReference type="EMBL" id="JPRM01000016">
    <property type="protein sequence ID" value="KFF16058.1"/>
    <property type="molecule type" value="Genomic_DNA"/>
</dbReference>
<dbReference type="RefSeq" id="WP_035622288.1">
    <property type="nucleotide sequence ID" value="NZ_JBEWQG010000022.1"/>
</dbReference>
<proteinExistence type="predicted"/>
<dbReference type="Pfam" id="PF11163">
    <property type="entry name" value="DUF2947"/>
    <property type="match status" value="1"/>
</dbReference>
<evidence type="ECO:0000313" key="3">
    <source>
        <dbReference type="Proteomes" id="UP000028712"/>
    </source>
</evidence>
<comment type="caution">
    <text evidence="1">The sequence shown here is derived from an EMBL/GenBank/DDBJ whole genome shotgun (WGS) entry which is preliminary data.</text>
</comment>
<dbReference type="Proteomes" id="UP000028712">
    <property type="component" value="Unassembled WGS sequence"/>
</dbReference>
<dbReference type="OrthoDB" id="1376021at2"/>
<protein>
    <submittedName>
        <fullName evidence="1">Uncharacterized protein</fullName>
    </submittedName>
</protein>
<reference evidence="1 3" key="1">
    <citation type="submission" date="2014-07" db="EMBL/GenBank/DDBJ databases">
        <title>Genome of Flavobacterium hydatis DSM 2063.</title>
        <authorList>
            <person name="Pipes S.E."/>
            <person name="Stropko S.J."/>
            <person name="Newman J.D."/>
        </authorList>
    </citation>
    <scope>NUCLEOTIDE SEQUENCE [LARGE SCALE GENOMIC DNA]</scope>
    <source>
        <strain evidence="1 3">DSM 2063</strain>
    </source>
</reference>
<name>A0A086AH94_FLAHY</name>
<keyword evidence="4" id="KW-1185">Reference proteome</keyword>
<organism evidence="1 3">
    <name type="scientific">Flavobacterium hydatis</name>
    <name type="common">Cytophaga aquatilis</name>
    <dbReference type="NCBI Taxonomy" id="991"/>
    <lineage>
        <taxon>Bacteria</taxon>
        <taxon>Pseudomonadati</taxon>
        <taxon>Bacteroidota</taxon>
        <taxon>Flavobacteriia</taxon>
        <taxon>Flavobacteriales</taxon>
        <taxon>Flavobacteriaceae</taxon>
        <taxon>Flavobacterium</taxon>
    </lineage>
</organism>
<dbReference type="InterPro" id="IPR021334">
    <property type="entry name" value="DUF2947"/>
</dbReference>
<evidence type="ECO:0000313" key="2">
    <source>
        <dbReference type="EMBL" id="OXA97596.1"/>
    </source>
</evidence>
<dbReference type="EMBL" id="MUGY01000002">
    <property type="protein sequence ID" value="OXA97596.1"/>
    <property type="molecule type" value="Genomic_DNA"/>
</dbReference>
<dbReference type="STRING" id="991.IW20_11985"/>
<gene>
    <name evidence="2" type="ORF">B0A62_01675</name>
    <name evidence="1" type="ORF">IW20_11985</name>
</gene>
<dbReference type="Proteomes" id="UP000198424">
    <property type="component" value="Unassembled WGS sequence"/>
</dbReference>
<accession>A0A086AH94</accession>
<reference evidence="2 4" key="2">
    <citation type="submission" date="2016-11" db="EMBL/GenBank/DDBJ databases">
        <title>Whole genomes of Flavobacteriaceae.</title>
        <authorList>
            <person name="Stine C."/>
            <person name="Li C."/>
            <person name="Tadesse D."/>
        </authorList>
    </citation>
    <scope>NUCLEOTIDE SEQUENCE [LARGE SCALE GENOMIC DNA]</scope>
    <source>
        <strain evidence="2 4">ATCC 29551</strain>
    </source>
</reference>
<evidence type="ECO:0000313" key="1">
    <source>
        <dbReference type="EMBL" id="KFF16058.1"/>
    </source>
</evidence>
<evidence type="ECO:0000313" key="4">
    <source>
        <dbReference type="Proteomes" id="UP000198424"/>
    </source>
</evidence>
<sequence length="208" mass="24909">MKDLEKINLVRSKLNIGLSVAKELIEKFSDIDLAIASWQKQIEDEEKANLNKKYDSLNKFYYFENEYCYPTLSDSDKLEINAFANNYCSQLWNKYVSESKKHLMLINNPEEWKIKNEIKKEYNWQNDWNETNTEAFSENVKSLIDWEEDDEVMFFWNKYSGIESKWRIICKYWISFLYDDESNIIINPKNKKVIILSTNGNLSIAERD</sequence>